<keyword evidence="2" id="KW-0378">Hydrolase</keyword>
<dbReference type="HOGENOM" id="CLU_054590_1_0_1"/>
<dbReference type="OrthoDB" id="58297at2759"/>
<dbReference type="PhylomeDB" id="A0A0A2KTH3"/>
<dbReference type="GO" id="GO:0016787">
    <property type="term" value="F:hydrolase activity"/>
    <property type="evidence" value="ECO:0007669"/>
    <property type="project" value="UniProtKB-KW"/>
</dbReference>
<dbReference type="STRING" id="40296.A0A0A2KTH3"/>
<gene>
    <name evidence="2" type="ORF">PITC_080260</name>
</gene>
<comment type="caution">
    <text evidence="2">The sequence shown here is derived from an EMBL/GenBank/DDBJ whole genome shotgun (WGS) entry which is preliminary data.</text>
</comment>
<accession>A0A0A2KTH3</accession>
<name>A0A0A2KTH3_PENIT</name>
<dbReference type="Proteomes" id="UP000030104">
    <property type="component" value="Unassembled WGS sequence"/>
</dbReference>
<feature type="domain" description="Dienelactone hydrolase" evidence="1">
    <location>
        <begin position="26"/>
        <end position="183"/>
    </location>
</feature>
<protein>
    <submittedName>
        <fullName evidence="2">Dienelactone hydrolase</fullName>
    </submittedName>
</protein>
<dbReference type="EMBL" id="JQGA01000969">
    <property type="protein sequence ID" value="KGO71089.1"/>
    <property type="molecule type" value="Genomic_DNA"/>
</dbReference>
<evidence type="ECO:0000313" key="2">
    <source>
        <dbReference type="EMBL" id="KGO71089.1"/>
    </source>
</evidence>
<keyword evidence="3" id="KW-1185">Reference proteome</keyword>
<dbReference type="PANTHER" id="PTHR47562:SF2">
    <property type="entry name" value="CARBOXYMETHYLENEBUTENOLIDASE-RELATED"/>
    <property type="match status" value="1"/>
</dbReference>
<dbReference type="GO" id="GO:0017000">
    <property type="term" value="P:antibiotic biosynthetic process"/>
    <property type="evidence" value="ECO:0007669"/>
    <property type="project" value="UniProtKB-ARBA"/>
</dbReference>
<dbReference type="AlphaFoldDB" id="A0A0A2KTH3"/>
<reference evidence="2 3" key="1">
    <citation type="journal article" date="2015" name="Mol. Plant Microbe Interact.">
        <title>Genome, transcriptome, and functional analyses of Penicillium expansum provide new insights into secondary metabolism and pathogenicity.</title>
        <authorList>
            <person name="Ballester A.R."/>
            <person name="Marcet-Houben M."/>
            <person name="Levin E."/>
            <person name="Sela N."/>
            <person name="Selma-Lazaro C."/>
            <person name="Carmona L."/>
            <person name="Wisniewski M."/>
            <person name="Droby S."/>
            <person name="Gonzalez-Candelas L."/>
            <person name="Gabaldon T."/>
        </authorList>
    </citation>
    <scope>NUCLEOTIDE SEQUENCE [LARGE SCALE GENOMIC DNA]</scope>
    <source>
        <strain evidence="2 3">PHI-1</strain>
    </source>
</reference>
<dbReference type="InterPro" id="IPR002925">
    <property type="entry name" value="Dienelactn_hydro"/>
</dbReference>
<dbReference type="SUPFAM" id="SSF53474">
    <property type="entry name" value="alpha/beta-Hydrolases"/>
    <property type="match status" value="1"/>
</dbReference>
<dbReference type="InterPro" id="IPR029058">
    <property type="entry name" value="AB_hydrolase_fold"/>
</dbReference>
<dbReference type="Pfam" id="PF01738">
    <property type="entry name" value="DLH"/>
    <property type="match status" value="1"/>
</dbReference>
<dbReference type="Gene3D" id="3.40.50.1820">
    <property type="entry name" value="alpha/beta hydrolase"/>
    <property type="match status" value="1"/>
</dbReference>
<dbReference type="PANTHER" id="PTHR47562">
    <property type="match status" value="1"/>
</dbReference>
<proteinExistence type="predicted"/>
<dbReference type="GO" id="GO:0072330">
    <property type="term" value="P:monocarboxylic acid biosynthetic process"/>
    <property type="evidence" value="ECO:0007669"/>
    <property type="project" value="UniProtKB-ARBA"/>
</dbReference>
<dbReference type="OMA" id="CATCFFP"/>
<sequence>MLIQESYHDVPTTADGQGTMLTGPVARFARQIAGQGYICVAPSSYHEFTGPEALKYDAEDTDKGNAWKIGKKLAAYDEDASLSVDYLLSLPTCNGQVGATGMCLGGHLAYRCALDSRVKASVCYFATDIHSKTLALGQNDDSLERAGDIKGEMLMIFGKNDNHVPPEGRDLIRKTLHDKGVLFGFYEVAWAQRELNTPLNIQYKDPDKNPYLDAFIRDELSKGRYDPAITKVCFEMLLELFGRTLKLDLGDHDGQKLVIEDVC</sequence>
<evidence type="ECO:0000313" key="3">
    <source>
        <dbReference type="Proteomes" id="UP000030104"/>
    </source>
</evidence>
<evidence type="ECO:0000259" key="1">
    <source>
        <dbReference type="Pfam" id="PF01738"/>
    </source>
</evidence>
<organism evidence="2 3">
    <name type="scientific">Penicillium italicum</name>
    <name type="common">Blue mold</name>
    <dbReference type="NCBI Taxonomy" id="40296"/>
    <lineage>
        <taxon>Eukaryota</taxon>
        <taxon>Fungi</taxon>
        <taxon>Dikarya</taxon>
        <taxon>Ascomycota</taxon>
        <taxon>Pezizomycotina</taxon>
        <taxon>Eurotiomycetes</taxon>
        <taxon>Eurotiomycetidae</taxon>
        <taxon>Eurotiales</taxon>
        <taxon>Aspergillaceae</taxon>
        <taxon>Penicillium</taxon>
    </lineage>
</organism>